<evidence type="ECO:0000259" key="1">
    <source>
        <dbReference type="Pfam" id="PF01569"/>
    </source>
</evidence>
<accession>A0ABP8LAS5</accession>
<dbReference type="PANTHER" id="PTHR34599:SF2">
    <property type="entry name" value="TRAF-TYPE DOMAIN-CONTAINING PROTEIN"/>
    <property type="match status" value="1"/>
</dbReference>
<dbReference type="Proteomes" id="UP001500552">
    <property type="component" value="Unassembled WGS sequence"/>
</dbReference>
<dbReference type="SUPFAM" id="SSF48317">
    <property type="entry name" value="Acid phosphatase/Vanadium-dependent haloperoxidase"/>
    <property type="match status" value="1"/>
</dbReference>
<evidence type="ECO:0000313" key="2">
    <source>
        <dbReference type="EMBL" id="GAA4425429.1"/>
    </source>
</evidence>
<name>A0ABP8LAS5_9BACT</name>
<protein>
    <recommendedName>
        <fullName evidence="1">Phosphatidic acid phosphatase type 2/haloperoxidase domain-containing protein</fullName>
    </recommendedName>
</protein>
<gene>
    <name evidence="2" type="ORF">GCM10023188_06360</name>
</gene>
<sequence>MKLYIIFKEYSSNVKKQQILTAILFIILGALSGCAQKDIDYSKAAADPAFLRQSVDKLTEVITHDIFSPPVASRIYAYPQIAAYEVLLHDYPEYRSLAGQLTDFKGIPQPAPDSVYCFPLASLNAFLTVSRSFTFSSEMFDGYEAQLYEKYRAIGVPEDVFARSIRYGQTAAKSIIAYAAEDGYKQTRGFRHTVSQAPGHWVPTPPAYMDAIEPFWFKLRPFVIDSCNQFAPAKPAPYSTDKESDFYKEVMEVHTVTSNLSEEQVQIASFWDCNPFVMHTTGHVMYATKKITPGGHWLGITGIATRQANADMMETLEAYTRVAVSLADGFISCWDEKYRSDNIRPETAINTLVDEKWVPLLQTPPFPEYPSGHSVISNAAAVVLTDLYGDSFSYVDSTEVAYGLPARSFTSFSQAAGEAAISRLYGGIHFMPAIVNGAEEGKQVGSYIVSKLNTRKRTGEGAAVAVME</sequence>
<dbReference type="InterPro" id="IPR000326">
    <property type="entry name" value="PAP2/HPO"/>
</dbReference>
<keyword evidence="3" id="KW-1185">Reference proteome</keyword>
<dbReference type="PROSITE" id="PS51257">
    <property type="entry name" value="PROKAR_LIPOPROTEIN"/>
    <property type="match status" value="1"/>
</dbReference>
<dbReference type="Pfam" id="PF01569">
    <property type="entry name" value="PAP2"/>
    <property type="match status" value="1"/>
</dbReference>
<dbReference type="CDD" id="cd03398">
    <property type="entry name" value="PAP2_haloperoxidase"/>
    <property type="match status" value="1"/>
</dbReference>
<dbReference type="PANTHER" id="PTHR34599">
    <property type="entry name" value="PEROXIDASE-RELATED"/>
    <property type="match status" value="1"/>
</dbReference>
<proteinExistence type="predicted"/>
<organism evidence="2 3">
    <name type="scientific">Pontibacter saemangeumensis</name>
    <dbReference type="NCBI Taxonomy" id="1084525"/>
    <lineage>
        <taxon>Bacteria</taxon>
        <taxon>Pseudomonadati</taxon>
        <taxon>Bacteroidota</taxon>
        <taxon>Cytophagia</taxon>
        <taxon>Cytophagales</taxon>
        <taxon>Hymenobacteraceae</taxon>
        <taxon>Pontibacter</taxon>
    </lineage>
</organism>
<reference evidence="3" key="1">
    <citation type="journal article" date="2019" name="Int. J. Syst. Evol. Microbiol.">
        <title>The Global Catalogue of Microorganisms (GCM) 10K type strain sequencing project: providing services to taxonomists for standard genome sequencing and annotation.</title>
        <authorList>
            <consortium name="The Broad Institute Genomics Platform"/>
            <consortium name="The Broad Institute Genome Sequencing Center for Infectious Disease"/>
            <person name="Wu L."/>
            <person name="Ma J."/>
        </authorList>
    </citation>
    <scope>NUCLEOTIDE SEQUENCE [LARGE SCALE GENOMIC DNA]</scope>
    <source>
        <strain evidence="3">JCM 17926</strain>
    </source>
</reference>
<dbReference type="Gene3D" id="1.10.606.20">
    <property type="match status" value="1"/>
</dbReference>
<dbReference type="InterPro" id="IPR052559">
    <property type="entry name" value="V-haloperoxidase"/>
</dbReference>
<dbReference type="InterPro" id="IPR036938">
    <property type="entry name" value="PAP2/HPO_sf"/>
</dbReference>
<dbReference type="EMBL" id="BAABHC010000002">
    <property type="protein sequence ID" value="GAA4425429.1"/>
    <property type="molecule type" value="Genomic_DNA"/>
</dbReference>
<feature type="domain" description="Phosphatidic acid phosphatase type 2/haloperoxidase" evidence="1">
    <location>
        <begin position="337"/>
        <end position="437"/>
    </location>
</feature>
<comment type="caution">
    <text evidence="2">The sequence shown here is derived from an EMBL/GenBank/DDBJ whole genome shotgun (WGS) entry which is preliminary data.</text>
</comment>
<evidence type="ECO:0000313" key="3">
    <source>
        <dbReference type="Proteomes" id="UP001500552"/>
    </source>
</evidence>